<accession>A0A1Y3GD68</accession>
<evidence type="ECO:0000256" key="2">
    <source>
        <dbReference type="ARBA" id="ARBA00034617"/>
    </source>
</evidence>
<dbReference type="Proteomes" id="UP000195137">
    <property type="component" value="Unassembled WGS sequence"/>
</dbReference>
<comment type="caution">
    <text evidence="6">The sequence shown here is derived from an EMBL/GenBank/DDBJ whole genome shotgun (WGS) entry which is preliminary data.</text>
</comment>
<name>A0A1Y3GD68_9EURY</name>
<dbReference type="InterPro" id="IPR027417">
    <property type="entry name" value="P-loop_NTPase"/>
</dbReference>
<comment type="catalytic activity">
    <reaction evidence="3">
        <text>ATP + H2O = ADP + phosphate + H(+)</text>
        <dbReference type="Rhea" id="RHEA:13065"/>
        <dbReference type="ChEBI" id="CHEBI:15377"/>
        <dbReference type="ChEBI" id="CHEBI:15378"/>
        <dbReference type="ChEBI" id="CHEBI:30616"/>
        <dbReference type="ChEBI" id="CHEBI:43474"/>
        <dbReference type="ChEBI" id="CHEBI:456216"/>
        <dbReference type="EC" id="5.6.2.3"/>
    </reaction>
</comment>
<dbReference type="InterPro" id="IPR002789">
    <property type="entry name" value="HerA_central"/>
</dbReference>
<protein>
    <submittedName>
        <fullName evidence="6">HerA helicase</fullName>
    </submittedName>
</protein>
<evidence type="ECO:0000256" key="3">
    <source>
        <dbReference type="ARBA" id="ARBA00048954"/>
    </source>
</evidence>
<comment type="catalytic activity">
    <reaction evidence="2">
        <text>Couples ATP hydrolysis with the unwinding of duplex DNA by translocating in the 3'-5' direction.</text>
        <dbReference type="EC" id="5.6.2.4"/>
    </reaction>
</comment>
<evidence type="ECO:0000259" key="5">
    <source>
        <dbReference type="Pfam" id="PF01935"/>
    </source>
</evidence>
<keyword evidence="6" id="KW-0547">Nucleotide-binding</keyword>
<evidence type="ECO:0000256" key="4">
    <source>
        <dbReference type="ARBA" id="ARBA00048988"/>
    </source>
</evidence>
<dbReference type="SUPFAM" id="SSF52540">
    <property type="entry name" value="P-loop containing nucleoside triphosphate hydrolases"/>
    <property type="match status" value="1"/>
</dbReference>
<keyword evidence="6" id="KW-0378">Hydrolase</keyword>
<dbReference type="GO" id="GO:0043138">
    <property type="term" value="F:3'-5' DNA helicase activity"/>
    <property type="evidence" value="ECO:0007669"/>
    <property type="project" value="UniProtKB-EC"/>
</dbReference>
<comment type="catalytic activity">
    <reaction evidence="4">
        <text>ATP + H2O = ADP + phosphate + H(+)</text>
        <dbReference type="Rhea" id="RHEA:13065"/>
        <dbReference type="ChEBI" id="CHEBI:15377"/>
        <dbReference type="ChEBI" id="CHEBI:15378"/>
        <dbReference type="ChEBI" id="CHEBI:30616"/>
        <dbReference type="ChEBI" id="CHEBI:43474"/>
        <dbReference type="ChEBI" id="CHEBI:456216"/>
        <dbReference type="EC" id="5.6.2.4"/>
    </reaction>
</comment>
<sequence length="512" mass="57809">MNVVGRIVSGDFDTVKIRQKASETIEMGDLLVAENQNSYTILQVHDLMYGSQISNKEKNLVAGMKLEGYGRDLDFTDPELSNYIIADLKSLVTVEKNNNTSHSPKKLPQFFSGMRRAKDKDFNFIQTHEKPLVIGNVRTGSQKLDVEINLPGEEVLRHHILVPASTGKGKSNLVKTMAWELLDQEYCGLLIIDPHNEYYGTQGTPGLSNHPMANQFVEAYSPGKNQVGVNKLVINIQELKPWDLMKVIELSNAQTEAINAYYQEHKENWIKELMLSQEPINNIQEVTLETMKRKLAVYLDIHEKNNQLTCKGIFDEKAGESTIENIVQSLESTKTLILDTSNLEAKIELLVGSIIANRLFNRYKKYKSTDQINQKPVISIVLEEAPRVIGENSIIQSGNIFEKIAREGRKFKIGLTAITQLPSVIPRQILANMNTKIILGMEMRSERNSIVESASQDLSKDDRNIATLDKGEAIITSTFTDFAIPIKIPYFKKIVDQTQQKPTEQIEFRGIT</sequence>
<reference evidence="6 7" key="1">
    <citation type="submission" date="2016-12" db="EMBL/GenBank/DDBJ databases">
        <title>Discovery of methanogenic haloarchaea.</title>
        <authorList>
            <person name="Sorokin D.Y."/>
            <person name="Makarova K.S."/>
            <person name="Abbas B."/>
            <person name="Ferrer M."/>
            <person name="Golyshin P.N."/>
        </authorList>
    </citation>
    <scope>NUCLEOTIDE SEQUENCE [LARGE SCALE GENOMIC DNA]</scope>
    <source>
        <strain evidence="6">AMET1</strain>
    </source>
</reference>
<dbReference type="GO" id="GO:0043139">
    <property type="term" value="F:5'-3' DNA helicase activity"/>
    <property type="evidence" value="ECO:0007669"/>
    <property type="project" value="UniProtKB-EC"/>
</dbReference>
<dbReference type="PANTHER" id="PTHR42957:SF1">
    <property type="entry name" value="HELICASE MJ1565-RELATED"/>
    <property type="match status" value="1"/>
</dbReference>
<dbReference type="PANTHER" id="PTHR42957">
    <property type="entry name" value="HELICASE MJ1565-RELATED"/>
    <property type="match status" value="1"/>
</dbReference>
<evidence type="ECO:0000256" key="1">
    <source>
        <dbReference type="ARBA" id="ARBA00007816"/>
    </source>
</evidence>
<keyword evidence="7" id="KW-1185">Reference proteome</keyword>
<evidence type="ECO:0000313" key="6">
    <source>
        <dbReference type="EMBL" id="OUJ19190.1"/>
    </source>
</evidence>
<dbReference type="InterPro" id="IPR008571">
    <property type="entry name" value="HerA-like"/>
</dbReference>
<feature type="domain" description="Helicase HerA central" evidence="5">
    <location>
        <begin position="133"/>
        <end position="358"/>
    </location>
</feature>
<organism evidence="6 7">
    <name type="scientific">Methanonatronarchaeum thermophilum</name>
    <dbReference type="NCBI Taxonomy" id="1927129"/>
    <lineage>
        <taxon>Archaea</taxon>
        <taxon>Methanobacteriati</taxon>
        <taxon>Methanobacteriota</taxon>
        <taxon>Methanonatronarchaeia</taxon>
        <taxon>Methanonatronarchaeales</taxon>
        <taxon>Methanonatronarchaeaceae</taxon>
        <taxon>Methanonatronarchaeum</taxon>
    </lineage>
</organism>
<dbReference type="EMBL" id="MRZU01000003">
    <property type="protein sequence ID" value="OUJ19190.1"/>
    <property type="molecule type" value="Genomic_DNA"/>
</dbReference>
<comment type="similarity">
    <text evidence="1">Belongs to the HerA family.</text>
</comment>
<dbReference type="Gene3D" id="3.40.50.300">
    <property type="entry name" value="P-loop containing nucleotide triphosphate hydrolases"/>
    <property type="match status" value="2"/>
</dbReference>
<keyword evidence="6" id="KW-0347">Helicase</keyword>
<dbReference type="OrthoDB" id="107033at2157"/>
<dbReference type="RefSeq" id="WP_086637219.1">
    <property type="nucleotide sequence ID" value="NZ_MRZU01000003.1"/>
</dbReference>
<dbReference type="AlphaFoldDB" id="A0A1Y3GD68"/>
<proteinExistence type="inferred from homology"/>
<dbReference type="Pfam" id="PF01935">
    <property type="entry name" value="DUF87"/>
    <property type="match status" value="1"/>
</dbReference>
<evidence type="ECO:0000313" key="7">
    <source>
        <dbReference type="Proteomes" id="UP000195137"/>
    </source>
</evidence>
<keyword evidence="6" id="KW-0067">ATP-binding</keyword>
<gene>
    <name evidence="6" type="ORF">AMET1_0843</name>
</gene>